<dbReference type="AlphaFoldDB" id="A0A561UFQ8"/>
<dbReference type="InterPro" id="IPR023090">
    <property type="entry name" value="UPF0702_alpha/beta_dom_sf"/>
</dbReference>
<organism evidence="9 10">
    <name type="scientific">Kitasatospora viridis</name>
    <dbReference type="NCBI Taxonomy" id="281105"/>
    <lineage>
        <taxon>Bacteria</taxon>
        <taxon>Bacillati</taxon>
        <taxon>Actinomycetota</taxon>
        <taxon>Actinomycetes</taxon>
        <taxon>Kitasatosporales</taxon>
        <taxon>Streptomycetaceae</taxon>
        <taxon>Kitasatospora</taxon>
    </lineage>
</organism>
<dbReference type="Proteomes" id="UP000317940">
    <property type="component" value="Unassembled WGS sequence"/>
</dbReference>
<evidence type="ECO:0000313" key="9">
    <source>
        <dbReference type="EMBL" id="TWF98185.1"/>
    </source>
</evidence>
<comment type="similarity">
    <text evidence="2">Belongs to the UPF0702 family.</text>
</comment>
<protein>
    <submittedName>
        <fullName evidence="9">Uncharacterized membrane protein YcaP (DUF421 family)</fullName>
    </submittedName>
</protein>
<reference evidence="9 10" key="1">
    <citation type="submission" date="2019-06" db="EMBL/GenBank/DDBJ databases">
        <title>Sequencing the genomes of 1000 actinobacteria strains.</title>
        <authorList>
            <person name="Klenk H.-P."/>
        </authorList>
    </citation>
    <scope>NUCLEOTIDE SEQUENCE [LARGE SCALE GENOMIC DNA]</scope>
    <source>
        <strain evidence="9 10">DSM 44826</strain>
    </source>
</reference>
<proteinExistence type="inferred from homology"/>
<dbReference type="Pfam" id="PF04239">
    <property type="entry name" value="DUF421"/>
    <property type="match status" value="1"/>
</dbReference>
<evidence type="ECO:0000256" key="4">
    <source>
        <dbReference type="ARBA" id="ARBA00022692"/>
    </source>
</evidence>
<evidence type="ECO:0000256" key="5">
    <source>
        <dbReference type="ARBA" id="ARBA00022989"/>
    </source>
</evidence>
<dbReference type="InterPro" id="IPR007353">
    <property type="entry name" value="DUF421"/>
</dbReference>
<dbReference type="RefSeq" id="WP_145904653.1">
    <property type="nucleotide sequence ID" value="NZ_BAAAMZ010000018.1"/>
</dbReference>
<keyword evidence="5 7" id="KW-1133">Transmembrane helix</keyword>
<comment type="subcellular location">
    <subcellularLocation>
        <location evidence="1">Cell membrane</location>
        <topology evidence="1">Multi-pass membrane protein</topology>
    </subcellularLocation>
</comment>
<keyword evidence="6 7" id="KW-0472">Membrane</keyword>
<evidence type="ECO:0000256" key="3">
    <source>
        <dbReference type="ARBA" id="ARBA00022475"/>
    </source>
</evidence>
<evidence type="ECO:0000256" key="1">
    <source>
        <dbReference type="ARBA" id="ARBA00004651"/>
    </source>
</evidence>
<keyword evidence="4 7" id="KW-0812">Transmembrane</keyword>
<keyword evidence="3" id="KW-1003">Cell membrane</keyword>
<dbReference type="GO" id="GO:0005886">
    <property type="term" value="C:plasma membrane"/>
    <property type="evidence" value="ECO:0007669"/>
    <property type="project" value="UniProtKB-SubCell"/>
</dbReference>
<dbReference type="PANTHER" id="PTHR34582">
    <property type="entry name" value="UPF0702 TRANSMEMBRANE PROTEIN YCAP"/>
    <property type="match status" value="1"/>
</dbReference>
<evidence type="ECO:0000313" key="10">
    <source>
        <dbReference type="Proteomes" id="UP000317940"/>
    </source>
</evidence>
<comment type="caution">
    <text evidence="9">The sequence shown here is derived from an EMBL/GenBank/DDBJ whole genome shotgun (WGS) entry which is preliminary data.</text>
</comment>
<gene>
    <name evidence="9" type="ORF">FHX73_111988</name>
</gene>
<dbReference type="Gene3D" id="3.30.240.20">
    <property type="entry name" value="bsu07140 like domains"/>
    <property type="match status" value="1"/>
</dbReference>
<evidence type="ECO:0000256" key="2">
    <source>
        <dbReference type="ARBA" id="ARBA00006448"/>
    </source>
</evidence>
<dbReference type="OrthoDB" id="9778331at2"/>
<dbReference type="EMBL" id="VIWT01000001">
    <property type="protein sequence ID" value="TWF98185.1"/>
    <property type="molecule type" value="Genomic_DNA"/>
</dbReference>
<feature type="domain" description="YetF C-terminal" evidence="8">
    <location>
        <begin position="90"/>
        <end position="159"/>
    </location>
</feature>
<keyword evidence="10" id="KW-1185">Reference proteome</keyword>
<sequence length="186" mass="20184">MWHDMVSVGIPYAEKAIRTIAVYLALVVLLRVVGKRGLAQLNTFDLVVMLLLSNVVQNAVIGNDNSLVGGLFGAVVLLGTDALLVRQAARWGWFAKLLEGTPTVLGRGGSYDLRAIRRQGLRRADLDLAVHHQGGDSVAETELIVLEPGGLLLVKLNRGDQVADKDDVAALRELLHRIESRLPARP</sequence>
<name>A0A561UFQ8_9ACTN</name>
<evidence type="ECO:0000259" key="8">
    <source>
        <dbReference type="Pfam" id="PF04239"/>
    </source>
</evidence>
<dbReference type="PANTHER" id="PTHR34582:SF6">
    <property type="entry name" value="UPF0702 TRANSMEMBRANE PROTEIN YCAP"/>
    <property type="match status" value="1"/>
</dbReference>
<evidence type="ECO:0000256" key="7">
    <source>
        <dbReference type="SAM" id="Phobius"/>
    </source>
</evidence>
<evidence type="ECO:0000256" key="6">
    <source>
        <dbReference type="ARBA" id="ARBA00023136"/>
    </source>
</evidence>
<accession>A0A561UFQ8</accession>
<feature type="transmembrane region" description="Helical" evidence="7">
    <location>
        <begin position="16"/>
        <end position="34"/>
    </location>
</feature>